<dbReference type="EMBL" id="LCYG01000038">
    <property type="protein sequence ID" value="KLK92237.1"/>
    <property type="molecule type" value="Genomic_DNA"/>
</dbReference>
<sequence>MFSFLMLRMQFSVSASTQAPGATAGLIGRYVTGINLVRTSASIPCQISQAEVDANVLQDTYDTERIKQAPQ</sequence>
<protein>
    <submittedName>
        <fullName evidence="1">Uncharacterized protein</fullName>
    </submittedName>
</protein>
<organism evidence="1 2">
    <name type="scientific">Microvirga vignae</name>
    <dbReference type="NCBI Taxonomy" id="1225564"/>
    <lineage>
        <taxon>Bacteria</taxon>
        <taxon>Pseudomonadati</taxon>
        <taxon>Pseudomonadota</taxon>
        <taxon>Alphaproteobacteria</taxon>
        <taxon>Hyphomicrobiales</taxon>
        <taxon>Methylobacteriaceae</taxon>
        <taxon>Microvirga</taxon>
    </lineage>
</organism>
<dbReference type="PATRIC" id="fig|1225564.3.peg.4017"/>
<comment type="caution">
    <text evidence="1">The sequence shown here is derived from an EMBL/GenBank/DDBJ whole genome shotgun (WGS) entry which is preliminary data.</text>
</comment>
<keyword evidence="2" id="KW-1185">Reference proteome</keyword>
<reference evidence="1 2" key="1">
    <citation type="submission" date="2015-05" db="EMBL/GenBank/DDBJ databases">
        <title>Draft genome sequence of Microvirga vignae strain BR3299, a novel nitrogen fixing bacteria isolated from Brazil semi-aired region.</title>
        <authorList>
            <person name="Zilli J.E."/>
            <person name="Passos S.R."/>
            <person name="Leite J."/>
            <person name="Baldani J.I."/>
            <person name="Xavier G.R."/>
            <person name="Rumjaneck N.G."/>
            <person name="Simoes-Araujo J.L."/>
        </authorList>
    </citation>
    <scope>NUCLEOTIDE SEQUENCE [LARGE SCALE GENOMIC DNA]</scope>
    <source>
        <strain evidence="1 2">BR3299</strain>
    </source>
</reference>
<dbReference type="Proteomes" id="UP000035489">
    <property type="component" value="Unassembled WGS sequence"/>
</dbReference>
<dbReference type="AlphaFoldDB" id="A0A0H1RHX6"/>
<dbReference type="RefSeq" id="WP_047189958.1">
    <property type="nucleotide sequence ID" value="NZ_LCYG01000038.1"/>
</dbReference>
<evidence type="ECO:0000313" key="2">
    <source>
        <dbReference type="Proteomes" id="UP000035489"/>
    </source>
</evidence>
<accession>A0A0H1RHX6</accession>
<evidence type="ECO:0000313" key="1">
    <source>
        <dbReference type="EMBL" id="KLK92237.1"/>
    </source>
</evidence>
<proteinExistence type="predicted"/>
<name>A0A0H1RHX6_9HYPH</name>
<gene>
    <name evidence="1" type="ORF">AA309_15595</name>
</gene>